<gene>
    <name evidence="1" type="ORF">G5B17_12110</name>
</gene>
<accession>A0ABX2H7I0</accession>
<sequence>MTGLVLLTASSALTVHGESDNTIDVTLFKLNLPDDWSYDPNDISDYEYTCSVSVFEGADKDSSQNDFTIKANEESSYSFRKYLQTSDIDLHDYADGTIEKTTIGDVDYIRTTDNFDRIYYIYRHEPSGVTYKVIISGEENDSVRNVFNNLELKLEDTGNVESPYPWDGTPFTPAPQSIAVGDYTVTPEYIPFSVSQNGFEIMRHQFAISGDRMYHQLNNTLETYEYTGSTLNLLSSDTMDEQGMDLFTDTDGKLYISRNGGKGIVMKDGQTILETGTSGYLSVHPSGAWGITSYLGYDTEKVTFQDGSVLTEPWILTSMNDDEARTGIFKFVSLVEISNDHIMVYGRLAGDDTPSKIAVYDLEGNQQLLLGGDQHEDPAYFGSLTGIAETANGYIAADGNMREFYFWSKDGTLLAEVDCYDMFGTRYPWIEDVKVAEDGSVMVLMTQDRDDDSASELMVFRLTGF</sequence>
<comment type="caution">
    <text evidence="1">The sequence shown here is derived from an EMBL/GenBank/DDBJ whole genome shotgun (WGS) entry which is preliminary data.</text>
</comment>
<evidence type="ECO:0000313" key="1">
    <source>
        <dbReference type="EMBL" id="NSG86135.1"/>
    </source>
</evidence>
<proteinExistence type="predicted"/>
<keyword evidence="2" id="KW-1185">Reference proteome</keyword>
<dbReference type="RefSeq" id="WP_173769954.1">
    <property type="nucleotide sequence ID" value="NZ_JAAITS010000033.1"/>
</dbReference>
<name>A0ABX2H7I0_9FIRM</name>
<protein>
    <submittedName>
        <fullName evidence="1">Uncharacterized protein</fullName>
    </submittedName>
</protein>
<dbReference type="Proteomes" id="UP001644719">
    <property type="component" value="Unassembled WGS sequence"/>
</dbReference>
<reference evidence="1 2" key="1">
    <citation type="journal article" date="2020" name="Cell Host Microbe">
        <title>Functional and Genomic Variation between Human-Derived Isolates of Lachnospiraceae Reveals Inter- and Intra-Species Diversity.</title>
        <authorList>
            <person name="Sorbara M.T."/>
            <person name="Littmann E.R."/>
            <person name="Fontana E."/>
            <person name="Moody T.U."/>
            <person name="Kohout C.E."/>
            <person name="Gjonbalaj M."/>
            <person name="Eaton V."/>
            <person name="Seok R."/>
            <person name="Leiner I.M."/>
            <person name="Pamer E.G."/>
        </authorList>
    </citation>
    <scope>NUCLEOTIDE SEQUENCE [LARGE SCALE GENOMIC DNA]</scope>
    <source>
        <strain evidence="1 2">MSK.17.74</strain>
    </source>
</reference>
<organism evidence="1 2">
    <name type="scientific">Blautia faecis</name>
    <dbReference type="NCBI Taxonomy" id="871665"/>
    <lineage>
        <taxon>Bacteria</taxon>
        <taxon>Bacillati</taxon>
        <taxon>Bacillota</taxon>
        <taxon>Clostridia</taxon>
        <taxon>Lachnospirales</taxon>
        <taxon>Lachnospiraceae</taxon>
        <taxon>Blautia</taxon>
    </lineage>
</organism>
<evidence type="ECO:0000313" key="2">
    <source>
        <dbReference type="Proteomes" id="UP001644719"/>
    </source>
</evidence>
<dbReference type="EMBL" id="JAAITS010000033">
    <property type="protein sequence ID" value="NSG86135.1"/>
    <property type="molecule type" value="Genomic_DNA"/>
</dbReference>